<dbReference type="Pfam" id="PF08748">
    <property type="entry name" value="Phage_TAC_4"/>
    <property type="match status" value="1"/>
</dbReference>
<protein>
    <recommendedName>
        <fullName evidence="3">Phage tail assembly chaperone</fullName>
    </recommendedName>
</protein>
<keyword evidence="2" id="KW-1185">Reference proteome</keyword>
<dbReference type="Proteomes" id="UP000199533">
    <property type="component" value="Unassembled WGS sequence"/>
</dbReference>
<dbReference type="EMBL" id="FOSP01000014">
    <property type="protein sequence ID" value="SFK74402.1"/>
    <property type="molecule type" value="Genomic_DNA"/>
</dbReference>
<proteinExistence type="predicted"/>
<organism evidence="1 2">
    <name type="scientific">Nitrosomonas aestuarii</name>
    <dbReference type="NCBI Taxonomy" id="52441"/>
    <lineage>
        <taxon>Bacteria</taxon>
        <taxon>Pseudomonadati</taxon>
        <taxon>Pseudomonadota</taxon>
        <taxon>Betaproteobacteria</taxon>
        <taxon>Nitrosomonadales</taxon>
        <taxon>Nitrosomonadaceae</taxon>
        <taxon>Nitrosomonas</taxon>
    </lineage>
</organism>
<name>A0A1I4C020_9PROT</name>
<evidence type="ECO:0008006" key="3">
    <source>
        <dbReference type="Google" id="ProtNLM"/>
    </source>
</evidence>
<accession>A0A1I4C020</accession>
<dbReference type="STRING" id="52441.SAMN05216302_101434"/>
<evidence type="ECO:0000313" key="1">
    <source>
        <dbReference type="EMBL" id="SFK74402.1"/>
    </source>
</evidence>
<reference evidence="2" key="1">
    <citation type="submission" date="2016-10" db="EMBL/GenBank/DDBJ databases">
        <authorList>
            <person name="Varghese N."/>
            <person name="Submissions S."/>
        </authorList>
    </citation>
    <scope>NUCLEOTIDE SEQUENCE [LARGE SCALE GENOMIC DNA]</scope>
    <source>
        <strain evidence="2">Nm69</strain>
    </source>
</reference>
<dbReference type="OrthoDB" id="8778402at2"/>
<sequence>MAFKIAKNPTFKSRVEVDTPNHKGGHDRSTFMAEFSRTTVQELEELRKVPQADVMRRKLVGWDEFNGDDNQPVEYNEDTLEALISVPEALLGLTNAFWGSVVKGREKN</sequence>
<dbReference type="AlphaFoldDB" id="A0A1I4C020"/>
<dbReference type="InterPro" id="IPR014859">
    <property type="entry name" value="Phage_TAC_4"/>
</dbReference>
<evidence type="ECO:0000313" key="2">
    <source>
        <dbReference type="Proteomes" id="UP000199533"/>
    </source>
</evidence>
<dbReference type="RefSeq" id="WP_090699688.1">
    <property type="nucleotide sequence ID" value="NZ_FOSP01000014.1"/>
</dbReference>
<gene>
    <name evidence="1" type="ORF">SAMN05216302_101434</name>
</gene>